<dbReference type="Proteomes" id="UP000525686">
    <property type="component" value="Unassembled WGS sequence"/>
</dbReference>
<proteinExistence type="predicted"/>
<protein>
    <recommendedName>
        <fullName evidence="2">DUF4097 domain-containing protein</fullName>
    </recommendedName>
</protein>
<evidence type="ECO:0000256" key="1">
    <source>
        <dbReference type="SAM" id="MobiDB-lite"/>
    </source>
</evidence>
<feature type="region of interest" description="Disordered" evidence="1">
    <location>
        <begin position="284"/>
        <end position="303"/>
    </location>
</feature>
<gene>
    <name evidence="3" type="ORF">H3146_05495</name>
</gene>
<evidence type="ECO:0000259" key="2">
    <source>
        <dbReference type="Pfam" id="PF13349"/>
    </source>
</evidence>
<sequence length="303" mass="31536">MSCRVGRVADRRPAVTDRSEWSISEPQKLNVDRPVERVRIAVVGGRVNVVGGERPHRDALLEVTAVEGPPPRVTWEDGTLTVGYEDLPWQDFLKLPGGRSERRVELSLAVPATARVRVDSVTALAVVSGVAGHTEVRGVTGDTTLVGLGGPVRAETVSGTVQAQSVAGDLRFKSVSGDLTVVDGRGGVVQAETVGGALVVDVADHGGPSEVTLRSVSGEIAVRLAEPVDAVVDAGSAGGPLSCDFEELEVAGQWGTKRVTGTLGTGRGRLRATTVSGPLALLRRPADEDADDTAHPTTLVKDA</sequence>
<dbReference type="EMBL" id="JABJWZ010000029">
    <property type="protein sequence ID" value="MBB1252821.1"/>
    <property type="molecule type" value="Genomic_DNA"/>
</dbReference>
<reference evidence="4" key="1">
    <citation type="submission" date="2020-05" db="EMBL/GenBank/DDBJ databases">
        <title>Classification of alakaliphilic streptomycetes isolated from an alkaline soil next to Lonar Crater, India and a proposal for the recognition of Streptomyces alkaliterrae sp. nov.</title>
        <authorList>
            <person name="Golinska P."/>
        </authorList>
    </citation>
    <scope>NUCLEOTIDE SEQUENCE [LARGE SCALE GENOMIC DNA]</scope>
    <source>
        <strain evidence="4">OF3</strain>
    </source>
</reference>
<dbReference type="AlphaFoldDB" id="A0A7W3ZLU7"/>
<comment type="caution">
    <text evidence="3">The sequence shown here is derived from an EMBL/GenBank/DDBJ whole genome shotgun (WGS) entry which is preliminary data.</text>
</comment>
<dbReference type="InterPro" id="IPR025164">
    <property type="entry name" value="Toastrack_DUF4097"/>
</dbReference>
<name>A0A7W3ZLU7_9ACTN</name>
<accession>A0A7W3ZLU7</accession>
<feature type="domain" description="DUF4097" evidence="2">
    <location>
        <begin position="150"/>
        <end position="278"/>
    </location>
</feature>
<evidence type="ECO:0000313" key="3">
    <source>
        <dbReference type="EMBL" id="MBB1252821.1"/>
    </source>
</evidence>
<organism evidence="3 4">
    <name type="scientific">Streptomyces alkaliterrae</name>
    <dbReference type="NCBI Taxonomy" id="2213162"/>
    <lineage>
        <taxon>Bacteria</taxon>
        <taxon>Bacillati</taxon>
        <taxon>Actinomycetota</taxon>
        <taxon>Actinomycetes</taxon>
        <taxon>Kitasatosporales</taxon>
        <taxon>Streptomycetaceae</taxon>
        <taxon>Streptomyces</taxon>
    </lineage>
</organism>
<dbReference type="Pfam" id="PF13349">
    <property type="entry name" value="DUF4097"/>
    <property type="match status" value="1"/>
</dbReference>
<evidence type="ECO:0000313" key="4">
    <source>
        <dbReference type="Proteomes" id="UP000525686"/>
    </source>
</evidence>